<proteinExistence type="predicted"/>
<dbReference type="AlphaFoldDB" id="A0A4Y9XK26"/>
<accession>A0A4Y9XK26</accession>
<evidence type="ECO:0000313" key="2">
    <source>
        <dbReference type="EMBL" id="TFY50306.1"/>
    </source>
</evidence>
<reference evidence="2 3" key="1">
    <citation type="submission" date="2019-02" db="EMBL/GenBank/DDBJ databases">
        <title>Genome sequencing of the rare red list fungi Dentipellis fragilis.</title>
        <authorList>
            <person name="Buettner E."/>
            <person name="Kellner H."/>
        </authorList>
    </citation>
    <scope>NUCLEOTIDE SEQUENCE [LARGE SCALE GENOMIC DNA]</scope>
    <source>
        <strain evidence="2 3">DSM 105465</strain>
    </source>
</reference>
<organism evidence="2 3">
    <name type="scientific">Dentipellis fragilis</name>
    <dbReference type="NCBI Taxonomy" id="205917"/>
    <lineage>
        <taxon>Eukaryota</taxon>
        <taxon>Fungi</taxon>
        <taxon>Dikarya</taxon>
        <taxon>Basidiomycota</taxon>
        <taxon>Agaricomycotina</taxon>
        <taxon>Agaricomycetes</taxon>
        <taxon>Russulales</taxon>
        <taxon>Hericiaceae</taxon>
        <taxon>Dentipellis</taxon>
    </lineage>
</organism>
<comment type="caution">
    <text evidence="2">The sequence shown here is derived from an EMBL/GenBank/DDBJ whole genome shotgun (WGS) entry which is preliminary data.</text>
</comment>
<name>A0A4Y9XK26_9AGAM</name>
<feature type="compositionally biased region" description="Polar residues" evidence="1">
    <location>
        <begin position="1"/>
        <end position="11"/>
    </location>
</feature>
<feature type="region of interest" description="Disordered" evidence="1">
    <location>
        <begin position="1"/>
        <end position="24"/>
    </location>
</feature>
<dbReference type="EMBL" id="SEOQ01001890">
    <property type="protein sequence ID" value="TFY50306.1"/>
    <property type="molecule type" value="Genomic_DNA"/>
</dbReference>
<dbReference type="Proteomes" id="UP000298327">
    <property type="component" value="Unassembled WGS sequence"/>
</dbReference>
<protein>
    <submittedName>
        <fullName evidence="2">Uncharacterized protein</fullName>
    </submittedName>
</protein>
<evidence type="ECO:0000256" key="1">
    <source>
        <dbReference type="SAM" id="MobiDB-lite"/>
    </source>
</evidence>
<gene>
    <name evidence="2" type="ORF">EVG20_g11596</name>
</gene>
<evidence type="ECO:0000313" key="3">
    <source>
        <dbReference type="Proteomes" id="UP000298327"/>
    </source>
</evidence>
<dbReference type="OrthoDB" id="10054429at2759"/>
<sequence length="95" mass="9723">MDVTDSANTAHSRLAGGPGRSTSRAPSYVAICAAILRTGDTDLCLTQFTVFICVLFVLPTARPVTAQNMNYAIVAVGGIIGARGARVGAVGRATV</sequence>
<keyword evidence="3" id="KW-1185">Reference proteome</keyword>